<dbReference type="KEGG" id="syc:syc1375_c"/>
<name>A0A0H3K5X8_SYNP6</name>
<organism evidence="2 3">
    <name type="scientific">Synechococcus sp. (strain ATCC 27144 / PCC 6301 / SAUG 1402/1)</name>
    <name type="common">Anacystis nidulans</name>
    <dbReference type="NCBI Taxonomy" id="269084"/>
    <lineage>
        <taxon>Bacteria</taxon>
        <taxon>Bacillati</taxon>
        <taxon>Cyanobacteriota</taxon>
        <taxon>Cyanophyceae</taxon>
        <taxon>Synechococcales</taxon>
        <taxon>Synechococcaceae</taxon>
        <taxon>Synechococcus</taxon>
    </lineage>
</organism>
<evidence type="ECO:0000313" key="2">
    <source>
        <dbReference type="EMBL" id="BAD79565.1"/>
    </source>
</evidence>
<dbReference type="EMBL" id="AP008231">
    <property type="protein sequence ID" value="BAD79565.1"/>
    <property type="molecule type" value="Genomic_DNA"/>
</dbReference>
<dbReference type="eggNOG" id="COG0816">
    <property type="taxonomic scope" value="Bacteria"/>
</dbReference>
<sequence length="143" mass="16129">MTSAAGLWIGFDPGRDKCGLALMEAQTGQILEHRILASAEAIAVLAQLFQARSPQLLVLGNQTTSQQWQAQLSALPSAPPIALVDERNSTLEARDRYWQMYPVRGWRRLLPQGLRQPPRPVDDLVAILLLERYRRQQSCRKRG</sequence>
<dbReference type="AlphaFoldDB" id="A0A0H3K5X8"/>
<dbReference type="SUPFAM" id="SSF53098">
    <property type="entry name" value="Ribonuclease H-like"/>
    <property type="match status" value="1"/>
</dbReference>
<reference evidence="2 3" key="1">
    <citation type="journal article" date="2007" name="Photosyn. Res.">
        <title>Complete nucleotide sequence of the freshwater unicellular cyanobacterium Synechococcus elongatus PCC 6301 chromosome: gene content and organization.</title>
        <authorList>
            <person name="Sugita C."/>
            <person name="Ogata K."/>
            <person name="Shikata M."/>
            <person name="Jikuya H."/>
            <person name="Takano J."/>
            <person name="Furumichi M."/>
            <person name="Kanehisa M."/>
            <person name="Omata T."/>
            <person name="Sugiura M."/>
            <person name="Sugita M."/>
        </authorList>
    </citation>
    <scope>NUCLEOTIDE SEQUENCE [LARGE SCALE GENOMIC DNA]</scope>
    <source>
        <strain evidence="3">ATCC 27144 / PCC 6301 / SAUG 1402/1</strain>
    </source>
</reference>
<dbReference type="GeneID" id="72428941"/>
<gene>
    <name evidence="2" type="ordered locus">syc1375_c</name>
</gene>
<dbReference type="InterPro" id="IPR012337">
    <property type="entry name" value="RNaseH-like_sf"/>
</dbReference>
<evidence type="ECO:0000259" key="1">
    <source>
        <dbReference type="SMART" id="SM00732"/>
    </source>
</evidence>
<dbReference type="RefSeq" id="WP_011243687.1">
    <property type="nucleotide sequence ID" value="NC_006576.1"/>
</dbReference>
<dbReference type="InterPro" id="IPR006641">
    <property type="entry name" value="YqgF/RNaseH-like_dom"/>
</dbReference>
<accession>A0A0H3K5X8</accession>
<feature type="domain" description="YqgF/RNase H-like" evidence="1">
    <location>
        <begin position="6"/>
        <end position="93"/>
    </location>
</feature>
<evidence type="ECO:0000313" key="3">
    <source>
        <dbReference type="Proteomes" id="UP000001175"/>
    </source>
</evidence>
<dbReference type="SMART" id="SM00732">
    <property type="entry name" value="YqgFc"/>
    <property type="match status" value="1"/>
</dbReference>
<dbReference type="Proteomes" id="UP000001175">
    <property type="component" value="Chromosome"/>
</dbReference>
<dbReference type="Gene3D" id="3.30.420.140">
    <property type="entry name" value="YqgF/RNase H-like domain"/>
    <property type="match status" value="1"/>
</dbReference>
<dbReference type="GO" id="GO:0006139">
    <property type="term" value="P:nucleobase-containing compound metabolic process"/>
    <property type="evidence" value="ECO:0007669"/>
    <property type="project" value="InterPro"/>
</dbReference>
<dbReference type="InterPro" id="IPR037027">
    <property type="entry name" value="YqgF/RNaseH-like_dom_sf"/>
</dbReference>
<proteinExistence type="predicted"/>
<protein>
    <recommendedName>
        <fullName evidence="1">YqgF/RNase H-like domain-containing protein</fullName>
    </recommendedName>
</protein>